<dbReference type="AlphaFoldDB" id="A0A1V6LR29"/>
<keyword evidence="1" id="KW-0812">Transmembrane</keyword>
<evidence type="ECO:0000313" key="3">
    <source>
        <dbReference type="Proteomes" id="UP000191680"/>
    </source>
</evidence>
<keyword evidence="1" id="KW-0472">Membrane</keyword>
<dbReference type="EMBL" id="MTBC01000007">
    <property type="protein sequence ID" value="OQD42416.1"/>
    <property type="molecule type" value="Genomic_DNA"/>
</dbReference>
<dbReference type="Proteomes" id="UP000191680">
    <property type="component" value="Unassembled WGS sequence"/>
</dbReference>
<evidence type="ECO:0008006" key="4">
    <source>
        <dbReference type="Google" id="ProtNLM"/>
    </source>
</evidence>
<reference evidence="2 3" key="1">
    <citation type="submission" date="2016-12" db="EMBL/GenBank/DDBJ databases">
        <authorList>
            <person name="Song W.-J."/>
            <person name="Kurnit D.M."/>
        </authorList>
    </citation>
    <scope>NUCLEOTIDE SEQUENCE [LARGE SCALE GENOMIC DNA]</scope>
    <source>
        <strain evidence="2 3">HSG9</strain>
    </source>
</reference>
<gene>
    <name evidence="2" type="ORF">BUL40_10835</name>
</gene>
<evidence type="ECO:0000313" key="2">
    <source>
        <dbReference type="EMBL" id="OQD42416.1"/>
    </source>
</evidence>
<sequence length="115" mass="13078">MDKKLGTITSESIDNSQELIENSWEYYKLKLFYHTSEISISFIKYFFVGMLSLLALLFLSVSMALFIGQGLDNSALGYLIVGGFYVLLGLVALPLKKWLEKTIIKKLSKTILRDE</sequence>
<feature type="transmembrane region" description="Helical" evidence="1">
    <location>
        <begin position="75"/>
        <end position="95"/>
    </location>
</feature>
<dbReference type="OrthoDB" id="1144182at2"/>
<feature type="transmembrane region" description="Helical" evidence="1">
    <location>
        <begin position="45"/>
        <end position="69"/>
    </location>
</feature>
<accession>A0A1V6LR29</accession>
<organism evidence="2 3">
    <name type="scientific">Croceivirga radicis</name>
    <dbReference type="NCBI Taxonomy" id="1929488"/>
    <lineage>
        <taxon>Bacteria</taxon>
        <taxon>Pseudomonadati</taxon>
        <taxon>Bacteroidota</taxon>
        <taxon>Flavobacteriia</taxon>
        <taxon>Flavobacteriales</taxon>
        <taxon>Flavobacteriaceae</taxon>
        <taxon>Croceivirga</taxon>
    </lineage>
</organism>
<keyword evidence="1" id="KW-1133">Transmembrane helix</keyword>
<keyword evidence="3" id="KW-1185">Reference proteome</keyword>
<dbReference type="RefSeq" id="WP_141239658.1">
    <property type="nucleotide sequence ID" value="NZ_MTBC01000007.1"/>
</dbReference>
<name>A0A1V6LR29_9FLAO</name>
<evidence type="ECO:0000256" key="1">
    <source>
        <dbReference type="SAM" id="Phobius"/>
    </source>
</evidence>
<protein>
    <recommendedName>
        <fullName evidence="4">Competence protein</fullName>
    </recommendedName>
</protein>
<proteinExistence type="predicted"/>
<comment type="caution">
    <text evidence="2">The sequence shown here is derived from an EMBL/GenBank/DDBJ whole genome shotgun (WGS) entry which is preliminary data.</text>
</comment>